<gene>
    <name evidence="3" type="ORF">VNI00_009149</name>
</gene>
<sequence>MSFDTSRTVQFGDHKLRRFNLVTFDLRGHGETSGDKMPPNYGQKESAEDVVKLMEALKLPACHIVGMSLGSIIALQMAISYPEKVASLFLISPLGLEEPDYVTAARVEIYDYWTQGFGDATNSKVDDAALLDALYGAMQFGFSNKTTSLTNAYAKRFLPLAKKIWGPNNFDLFHTATVDFFTKRKAHSKEALQSIAQRGVKMMLVHGLDDIPYPLEYSVEQEKIFKDAGIDVTLAKVKHAAHFVVADYGKEVNHVLHDFLLQSIKPAGKAVPPIPNSENILSPWDAALRKAGWRPEDVIDSDDDEEDDATSATS</sequence>
<reference evidence="3 4" key="1">
    <citation type="submission" date="2024-01" db="EMBL/GenBank/DDBJ databases">
        <title>A draft genome for a cacao thread blight-causing isolate of Paramarasmius palmivorus.</title>
        <authorList>
            <person name="Baruah I.K."/>
            <person name="Bukari Y."/>
            <person name="Amoako-Attah I."/>
            <person name="Meinhardt L.W."/>
            <person name="Bailey B.A."/>
            <person name="Cohen S.P."/>
        </authorList>
    </citation>
    <scope>NUCLEOTIDE SEQUENCE [LARGE SCALE GENOMIC DNA]</scope>
    <source>
        <strain evidence="3 4">GH-12</strain>
    </source>
</reference>
<evidence type="ECO:0000259" key="2">
    <source>
        <dbReference type="Pfam" id="PF00561"/>
    </source>
</evidence>
<dbReference type="Proteomes" id="UP001383192">
    <property type="component" value="Unassembled WGS sequence"/>
</dbReference>
<evidence type="ECO:0000256" key="1">
    <source>
        <dbReference type="SAM" id="MobiDB-lite"/>
    </source>
</evidence>
<organism evidence="3 4">
    <name type="scientific">Paramarasmius palmivorus</name>
    <dbReference type="NCBI Taxonomy" id="297713"/>
    <lineage>
        <taxon>Eukaryota</taxon>
        <taxon>Fungi</taxon>
        <taxon>Dikarya</taxon>
        <taxon>Basidiomycota</taxon>
        <taxon>Agaricomycotina</taxon>
        <taxon>Agaricomycetes</taxon>
        <taxon>Agaricomycetidae</taxon>
        <taxon>Agaricales</taxon>
        <taxon>Marasmiineae</taxon>
        <taxon>Marasmiaceae</taxon>
        <taxon>Paramarasmius</taxon>
    </lineage>
</organism>
<proteinExistence type="predicted"/>
<dbReference type="InterPro" id="IPR000639">
    <property type="entry name" value="Epox_hydrolase-like"/>
</dbReference>
<dbReference type="PRINTS" id="PR00412">
    <property type="entry name" value="EPOXHYDRLASE"/>
</dbReference>
<comment type="caution">
    <text evidence="3">The sequence shown here is derived from an EMBL/GenBank/DDBJ whole genome shotgun (WGS) entry which is preliminary data.</text>
</comment>
<evidence type="ECO:0000313" key="3">
    <source>
        <dbReference type="EMBL" id="KAK7041562.1"/>
    </source>
</evidence>
<feature type="compositionally biased region" description="Acidic residues" evidence="1">
    <location>
        <begin position="298"/>
        <end position="314"/>
    </location>
</feature>
<dbReference type="PRINTS" id="PR00111">
    <property type="entry name" value="ABHYDROLASE"/>
</dbReference>
<name>A0AAW0CP70_9AGAR</name>
<evidence type="ECO:0000313" key="4">
    <source>
        <dbReference type="Proteomes" id="UP001383192"/>
    </source>
</evidence>
<feature type="region of interest" description="Disordered" evidence="1">
    <location>
        <begin position="295"/>
        <end position="314"/>
    </location>
</feature>
<dbReference type="Pfam" id="PF00561">
    <property type="entry name" value="Abhydrolase_1"/>
    <property type="match status" value="1"/>
</dbReference>
<dbReference type="InterPro" id="IPR000073">
    <property type="entry name" value="AB_hydrolase_1"/>
</dbReference>
<dbReference type="InterPro" id="IPR029058">
    <property type="entry name" value="AB_hydrolase_fold"/>
</dbReference>
<accession>A0AAW0CP70</accession>
<dbReference type="PANTHER" id="PTHR43194:SF5">
    <property type="entry name" value="PIMELOYL-[ACYL-CARRIER PROTEIN] METHYL ESTER ESTERASE"/>
    <property type="match status" value="1"/>
</dbReference>
<dbReference type="GO" id="GO:0003824">
    <property type="term" value="F:catalytic activity"/>
    <property type="evidence" value="ECO:0007669"/>
    <property type="project" value="InterPro"/>
</dbReference>
<feature type="domain" description="AB hydrolase-1" evidence="2">
    <location>
        <begin position="13"/>
        <end position="244"/>
    </location>
</feature>
<protein>
    <recommendedName>
        <fullName evidence="2">AB hydrolase-1 domain-containing protein</fullName>
    </recommendedName>
</protein>
<dbReference type="Gene3D" id="3.40.50.1820">
    <property type="entry name" value="alpha/beta hydrolase"/>
    <property type="match status" value="1"/>
</dbReference>
<dbReference type="SUPFAM" id="SSF53474">
    <property type="entry name" value="alpha/beta-Hydrolases"/>
    <property type="match status" value="1"/>
</dbReference>
<dbReference type="EMBL" id="JAYKXP010000033">
    <property type="protein sequence ID" value="KAK7041562.1"/>
    <property type="molecule type" value="Genomic_DNA"/>
</dbReference>
<dbReference type="InterPro" id="IPR050228">
    <property type="entry name" value="Carboxylesterase_BioH"/>
</dbReference>
<dbReference type="PANTHER" id="PTHR43194">
    <property type="entry name" value="HYDROLASE ALPHA/BETA FOLD FAMILY"/>
    <property type="match status" value="1"/>
</dbReference>
<keyword evidence="4" id="KW-1185">Reference proteome</keyword>
<dbReference type="AlphaFoldDB" id="A0AAW0CP70"/>